<evidence type="ECO:0008006" key="13">
    <source>
        <dbReference type="Google" id="ProtNLM"/>
    </source>
</evidence>
<dbReference type="InterPro" id="IPR012334">
    <property type="entry name" value="Pectin_lyas_fold"/>
</dbReference>
<keyword evidence="12" id="KW-1185">Reference proteome</keyword>
<feature type="active site" evidence="8">
    <location>
        <position position="248"/>
    </location>
</feature>
<keyword evidence="4" id="KW-0964">Secreted</keyword>
<evidence type="ECO:0000256" key="2">
    <source>
        <dbReference type="ARBA" id="ARBA00008834"/>
    </source>
</evidence>
<dbReference type="PROSITE" id="PS00502">
    <property type="entry name" value="POLYGALACTURONASE"/>
    <property type="match status" value="3"/>
</dbReference>
<dbReference type="SMART" id="SM00710">
    <property type="entry name" value="PbH1"/>
    <property type="match status" value="15"/>
</dbReference>
<protein>
    <recommendedName>
        <fullName evidence="13">Polygalacturonase</fullName>
    </recommendedName>
</protein>
<evidence type="ECO:0000256" key="4">
    <source>
        <dbReference type="ARBA" id="ARBA00022525"/>
    </source>
</evidence>
<keyword evidence="3" id="KW-0134">Cell wall</keyword>
<feature type="active site" evidence="8">
    <location>
        <position position="1023"/>
    </location>
</feature>
<accession>A0ABQ8DX90</accession>
<dbReference type="InterPro" id="IPR006626">
    <property type="entry name" value="PbH1"/>
</dbReference>
<keyword evidence="6 9" id="KW-0326">Glycosidase</keyword>
<feature type="region of interest" description="Disordered" evidence="10">
    <location>
        <begin position="15"/>
        <end position="48"/>
    </location>
</feature>
<evidence type="ECO:0000256" key="9">
    <source>
        <dbReference type="RuleBase" id="RU361169"/>
    </source>
</evidence>
<comment type="caution">
    <text evidence="11">The sequence shown here is derived from an EMBL/GenBank/DDBJ whole genome shotgun (WGS) entry which is preliminary data.</text>
</comment>
<dbReference type="EMBL" id="JAGKQM010000003">
    <property type="protein sequence ID" value="KAH0933973.1"/>
    <property type="molecule type" value="Genomic_DNA"/>
</dbReference>
<name>A0ABQ8DX90_BRANA</name>
<evidence type="ECO:0000256" key="7">
    <source>
        <dbReference type="ARBA" id="ARBA00023316"/>
    </source>
</evidence>
<evidence type="ECO:0000256" key="3">
    <source>
        <dbReference type="ARBA" id="ARBA00022512"/>
    </source>
</evidence>
<evidence type="ECO:0000256" key="5">
    <source>
        <dbReference type="ARBA" id="ARBA00022801"/>
    </source>
</evidence>
<comment type="subcellular location">
    <subcellularLocation>
        <location evidence="1">Secreted</location>
        <location evidence="1">Cell wall</location>
    </subcellularLocation>
</comment>
<sequence length="1185" mass="126702">MVVVMATTIANGAKMLTENDKDEPSKGSGETIDVKASGAKGDGKTDDSKAFADAWKKACESKSPSKIKVRKGKYLVKTLEFKGPCKSAVTFEMDGHIMAPSKATPGKPHCGWINFEKLENFNLNGHGAIFDGQGAHAWKINDCAKTGKCNTLPINIRITGLTNSKIKGIKSTNSKLFHMNIINCKNLTLEDIGIDAPPESLNTDGIHIGRSDGVRLVRAKIKTGDDCISIGDGTENFLVENVECGPGHGIAIGSLGKYPNEQPVRGVTIRRSLIKNTDNGVRIKTWPGSPPGIVSNILFQDITMDNVSLPILIDQVYCPHGHCKKGGPSKVKLSDITYRDIKGTSASKVAVKLLCSPGVPCTNVTLSNIDFVYTGKKGPAVSACSDLKSLVHHAPIQSGIYTILVLCLLGYSANAEVFTVGGPPGSDITAALLKAFTSACQAPAPSQVLIPKGDFKLGEIAMTGPCKSPVEFTLQGNVKADGGSTQGKDRWVVFEKINGFKLNGGGTFDGEGNAAWKANNCHKTFECKKLPISVRFDFVDNAEIKDVTSLDAKNFHFNVISGKNMTFDNIKIIAPAESPNTDGIHLGRCEGVKILNTKISTGDDCISVGDGMKNLLIEKVVCGPGHGISVGSLGRYGWEQDVNDIKVINCTLEGTDNGLRIKTWPSAACTTTAAGIHFENIILNKVSNPILIDQEYCPWNQCNKSKPSTIKLVDITFRNIRGTSGNKDAVKLLCSKGHPCENVEIGDINIEYTGPDGPPTFECTNVTPKLVGTQNPKACVGPVVKAPGQAMGAYFGAFTVFIFCLLGFSANAVYITIGSSPGSDITQALLKAFTTACQSPTPSRVVIPKGEFKLGEIQMRGPCKAPVEITIQGTVKADGNAIQGKDTWIVFGNINGFKLNGGGAFDGEGNAAWRVNNCHQTFNCKKLPISIRFDFVENAEIRDISSIDAKNFHINVLGAKNMTMDHINIIAPKDSPNTDGIHLGRSDGVKILNTFISTGDDCISVGDGMKNLHVEKVTCGPGHGISVGSLGRYGNEQDVSGIRVINCTLQQTDNGLRIKTWPSAACSTTASDIHFENIILKNVMNPILIDQEYCPWNQCNKQKPSTIKLANISFKQIRGTSGNKDAVKLLCSRGYPCQNVEIGDIDIRYSGADGPATFQCSNVSPKLMGTQSPKACSGPVTNLPQ</sequence>
<evidence type="ECO:0000256" key="10">
    <source>
        <dbReference type="SAM" id="MobiDB-lite"/>
    </source>
</evidence>
<dbReference type="Pfam" id="PF00295">
    <property type="entry name" value="Glyco_hydro_28"/>
    <property type="match status" value="3"/>
</dbReference>
<comment type="similarity">
    <text evidence="2 9">Belongs to the glycosyl hydrolase 28 family.</text>
</comment>
<feature type="active site" evidence="8">
    <location>
        <position position="626"/>
    </location>
</feature>
<organism evidence="11 12">
    <name type="scientific">Brassica napus</name>
    <name type="common">Rape</name>
    <dbReference type="NCBI Taxonomy" id="3708"/>
    <lineage>
        <taxon>Eukaryota</taxon>
        <taxon>Viridiplantae</taxon>
        <taxon>Streptophyta</taxon>
        <taxon>Embryophyta</taxon>
        <taxon>Tracheophyta</taxon>
        <taxon>Spermatophyta</taxon>
        <taxon>Magnoliopsida</taxon>
        <taxon>eudicotyledons</taxon>
        <taxon>Gunneridae</taxon>
        <taxon>Pentapetalae</taxon>
        <taxon>rosids</taxon>
        <taxon>malvids</taxon>
        <taxon>Brassicales</taxon>
        <taxon>Brassicaceae</taxon>
        <taxon>Brassiceae</taxon>
        <taxon>Brassica</taxon>
    </lineage>
</organism>
<proteinExistence type="inferred from homology"/>
<dbReference type="InterPro" id="IPR011050">
    <property type="entry name" value="Pectin_lyase_fold/virulence"/>
</dbReference>
<dbReference type="SUPFAM" id="SSF51126">
    <property type="entry name" value="Pectin lyase-like"/>
    <property type="match status" value="3"/>
</dbReference>
<reference evidence="11 12" key="1">
    <citation type="submission" date="2021-05" db="EMBL/GenBank/DDBJ databases">
        <title>Genome Assembly of Synthetic Allotetraploid Brassica napus Reveals Homoeologous Exchanges between Subgenomes.</title>
        <authorList>
            <person name="Davis J.T."/>
        </authorList>
    </citation>
    <scope>NUCLEOTIDE SEQUENCE [LARGE SCALE GENOMIC DNA]</scope>
    <source>
        <strain evidence="12">cv. Da-Ae</strain>
        <tissue evidence="11">Seedling</tissue>
    </source>
</reference>
<evidence type="ECO:0000313" key="12">
    <source>
        <dbReference type="Proteomes" id="UP000824890"/>
    </source>
</evidence>
<dbReference type="InterPro" id="IPR000743">
    <property type="entry name" value="Glyco_hydro_28"/>
</dbReference>
<evidence type="ECO:0000256" key="8">
    <source>
        <dbReference type="PROSITE-ProRule" id="PRU10052"/>
    </source>
</evidence>
<keyword evidence="7" id="KW-0961">Cell wall biogenesis/degradation</keyword>
<dbReference type="Gene3D" id="2.160.20.10">
    <property type="entry name" value="Single-stranded right-handed beta-helix, Pectin lyase-like"/>
    <property type="match status" value="3"/>
</dbReference>
<evidence type="ECO:0000256" key="6">
    <source>
        <dbReference type="ARBA" id="ARBA00023295"/>
    </source>
</evidence>
<evidence type="ECO:0000256" key="1">
    <source>
        <dbReference type="ARBA" id="ARBA00004191"/>
    </source>
</evidence>
<gene>
    <name evidence="11" type="ORF">HID58_011090</name>
</gene>
<dbReference type="Proteomes" id="UP000824890">
    <property type="component" value="Unassembled WGS sequence"/>
</dbReference>
<evidence type="ECO:0000313" key="11">
    <source>
        <dbReference type="EMBL" id="KAH0933973.1"/>
    </source>
</evidence>
<dbReference type="PANTHER" id="PTHR31375">
    <property type="match status" value="1"/>
</dbReference>
<keyword evidence="5 9" id="KW-0378">Hydrolase</keyword>